<protein>
    <submittedName>
        <fullName evidence="2">NAD dependent epimerase</fullName>
    </submittedName>
</protein>
<dbReference type="Pfam" id="PF01370">
    <property type="entry name" value="Epimerase"/>
    <property type="match status" value="1"/>
</dbReference>
<reference evidence="2 3" key="4">
    <citation type="journal article" date="2009" name="Appl. Environ. Microbiol.">
        <title>Comparative genome-wide transcriptional profiling of Azorhizobium caulinodans ORS571 grown under free-living and symbiotic conditions.</title>
        <authorList>
            <person name="Tsukada S."/>
            <person name="Aono T."/>
            <person name="Akiba N."/>
            <person name="Lee KB."/>
            <person name="Liu CT."/>
            <person name="Toyazaki H."/>
            <person name="Oyaizu H."/>
        </authorList>
    </citation>
    <scope>NUCLEOTIDE SEQUENCE [LARGE SCALE GENOMIC DNA]</scope>
    <source>
        <strain evidence="3">ATCC 43989 / DSM 5975 / JCM 20966 / LMG 6465 / NBRC 14845 / NCIMB 13405 / ORS 571</strain>
    </source>
</reference>
<dbReference type="KEGG" id="azc:AZC_1016"/>
<dbReference type="EMBL" id="AP009384">
    <property type="protein sequence ID" value="BAF87014.1"/>
    <property type="molecule type" value="Genomic_DNA"/>
</dbReference>
<dbReference type="PANTHER" id="PTHR12126">
    <property type="entry name" value="NADH-UBIQUINONE OXIDOREDUCTASE 39 KDA SUBUNIT-RELATED"/>
    <property type="match status" value="1"/>
</dbReference>
<dbReference type="CDD" id="cd05271">
    <property type="entry name" value="NDUFA9_like_SDR_a"/>
    <property type="match status" value="1"/>
</dbReference>
<reference evidence="3" key="2">
    <citation type="submission" date="2007-04" db="EMBL/GenBank/DDBJ databases">
        <title>Complete genome sequence of the nitrogen-fixing bacterium Azorhizobium caulinodans ORS571.</title>
        <authorList>
            <person name="Lee K.B."/>
            <person name="Backer P.D."/>
            <person name="Aono T."/>
            <person name="Liu C.T."/>
            <person name="Suzuki S."/>
            <person name="Suzuki T."/>
            <person name="Kaneko T."/>
            <person name="Yamada M."/>
            <person name="Tabata S."/>
            <person name="Kupfer D.M."/>
            <person name="Najar F.Z."/>
            <person name="Wiley G.B."/>
            <person name="Roe B."/>
            <person name="Binnewies T."/>
            <person name="Ussery D."/>
            <person name="Vereecke D."/>
            <person name="Gevers D."/>
            <person name="Holsters M."/>
            <person name="Oyaizu H."/>
        </authorList>
    </citation>
    <scope>NUCLEOTIDE SEQUENCE [LARGE SCALE GENOMIC DNA]</scope>
    <source>
        <strain evidence="3">ATCC 43989 / DSM 5975 / JCM 20966 / LMG 6465 / NBRC 14845 / NCIMB 13405 / ORS 571</strain>
    </source>
</reference>
<dbReference type="InterPro" id="IPR051207">
    <property type="entry name" value="ComplexI_NDUFA9_subunit"/>
</dbReference>
<evidence type="ECO:0000313" key="2">
    <source>
        <dbReference type="EMBL" id="BAF87014.1"/>
    </source>
</evidence>
<keyword evidence="3" id="KW-1185">Reference proteome</keyword>
<sequence>MSDVTVAEQPVTNSLVTVFGGSGFLGRHVVRALARRGYRVRVAVRRPELAGFLQPMGYVGQIQVIQANLRYPDSVRRAVEGADAVVNLVGILAPSGRQSFKAVQAAGARAVAEAAAAVGARLVHVSAIGASASSASDYAKTKAEGEAAVRAAVPDAIILRPSIVFGPEDDFFNKFAGMARMSPVLPLIGGGQTRFQPVFVGDVAEAVERAVEGLAKPGATYELGGPEVRTFEQLLRTTLHEIGAKRPLVSLPFGVAACVGSIAQKLPGAPITKDQVELLKSDNVVSDAAKAEGRTLEGLGVTPTALESILGSYLWRFRKAGQFTHIPT</sequence>
<dbReference type="Proteomes" id="UP000000270">
    <property type="component" value="Chromosome"/>
</dbReference>
<dbReference type="InterPro" id="IPR036291">
    <property type="entry name" value="NAD(P)-bd_dom_sf"/>
</dbReference>
<dbReference type="SUPFAM" id="SSF51735">
    <property type="entry name" value="NAD(P)-binding Rossmann-fold domains"/>
    <property type="match status" value="1"/>
</dbReference>
<name>A8HQ34_AZOC5</name>
<reference evidence="2 3" key="3">
    <citation type="journal article" date="2008" name="BMC Genomics">
        <title>The genome of the versatile nitrogen fixer Azorhizobium caulinodans ORS571.</title>
        <authorList>
            <person name="Lee KB."/>
            <person name="Backer P.D."/>
            <person name="Aono T."/>
            <person name="Liu CT."/>
            <person name="Suzuki S."/>
            <person name="Suzuki T."/>
            <person name="Kaneko T."/>
            <person name="Yamada M."/>
            <person name="Tabata S."/>
            <person name="Kupfer D.M."/>
            <person name="Najar F.Z."/>
            <person name="Wiley G.B."/>
            <person name="Roe B."/>
            <person name="Binnewies T.T."/>
            <person name="Ussery D.W."/>
            <person name="D'Haeze W."/>
            <person name="Herder J.D."/>
            <person name="Gevers D."/>
            <person name="Vereecke D."/>
            <person name="Holsters M."/>
            <person name="Oyaizu H."/>
        </authorList>
    </citation>
    <scope>NUCLEOTIDE SEQUENCE [LARGE SCALE GENOMIC DNA]</scope>
    <source>
        <strain evidence="3">ATCC 43989 / DSM 5975 / JCM 20966 / LMG 6465 / NBRC 14845 / NCIMB 13405 / ORS 571</strain>
    </source>
</reference>
<dbReference type="STRING" id="438753.AZC_1016"/>
<proteinExistence type="predicted"/>
<feature type="domain" description="NAD-dependent epimerase/dehydratase" evidence="1">
    <location>
        <begin position="16"/>
        <end position="224"/>
    </location>
</feature>
<evidence type="ECO:0000259" key="1">
    <source>
        <dbReference type="Pfam" id="PF01370"/>
    </source>
</evidence>
<reference evidence="2 3" key="6">
    <citation type="journal article" date="2011" name="Appl. Environ. Microbiol.">
        <title>Involvement of the azorhizobial chromosome partition gene (parA) in the onset of bacteroid differentiation during Sesbania rostrata stem nodule development.</title>
        <authorList>
            <person name="Liu CT."/>
            <person name="Lee KB."/>
            <person name="Wang YS."/>
            <person name="Peng MH."/>
            <person name="Lee KT."/>
            <person name="Suzuki S."/>
            <person name="Suzuki T."/>
            <person name="Oyaizu H."/>
        </authorList>
    </citation>
    <scope>NUCLEOTIDE SEQUENCE [LARGE SCALE GENOMIC DNA]</scope>
    <source>
        <strain evidence="3">ATCC 43989 / DSM 5975 / JCM 20966 / LMG 6465 / NBRC 14845 / NCIMB 13405 / ORS 571</strain>
    </source>
</reference>
<dbReference type="Gene3D" id="3.40.50.720">
    <property type="entry name" value="NAD(P)-binding Rossmann-like Domain"/>
    <property type="match status" value="1"/>
</dbReference>
<dbReference type="AlphaFoldDB" id="A8HQ34"/>
<dbReference type="PANTHER" id="PTHR12126:SF11">
    <property type="entry name" value="NADH DEHYDROGENASE [UBIQUINONE] 1 ALPHA SUBCOMPLEX SUBUNIT 9, MITOCHONDRIAL"/>
    <property type="match status" value="1"/>
</dbReference>
<dbReference type="RefSeq" id="WP_012169547.1">
    <property type="nucleotide sequence ID" value="NC_009937.1"/>
</dbReference>
<organism evidence="2 3">
    <name type="scientific">Azorhizobium caulinodans (strain ATCC 43989 / DSM 5975 / JCM 20966 / LMG 6465 / NBRC 14845 / NCIMB 13405 / ORS 571)</name>
    <dbReference type="NCBI Taxonomy" id="438753"/>
    <lineage>
        <taxon>Bacteria</taxon>
        <taxon>Pseudomonadati</taxon>
        <taxon>Pseudomonadota</taxon>
        <taxon>Alphaproteobacteria</taxon>
        <taxon>Hyphomicrobiales</taxon>
        <taxon>Xanthobacteraceae</taxon>
        <taxon>Azorhizobium</taxon>
    </lineage>
</organism>
<dbReference type="InterPro" id="IPR001509">
    <property type="entry name" value="Epimerase_deHydtase"/>
</dbReference>
<dbReference type="GO" id="GO:0044877">
    <property type="term" value="F:protein-containing complex binding"/>
    <property type="evidence" value="ECO:0007669"/>
    <property type="project" value="TreeGrafter"/>
</dbReference>
<gene>
    <name evidence="2" type="ordered locus">AZC_1016</name>
</gene>
<dbReference type="FunFam" id="3.40.50.720:FF:000702">
    <property type="entry name" value="NADH dehydrogenase (Ubiquinone)"/>
    <property type="match status" value="1"/>
</dbReference>
<reference evidence="2 3" key="5">
    <citation type="journal article" date="2010" name="Appl. Environ. Microbiol.">
        <title>phrR-like gene praR of Azorhizobium caulinodans ORS571 is essential for symbiosis with Sesbania rostrata and is involved in expression of reb genes.</title>
        <authorList>
            <person name="Akiba N."/>
            <person name="Aono T."/>
            <person name="Toyazaki H."/>
            <person name="Sato S."/>
            <person name="Oyaizu H."/>
        </authorList>
    </citation>
    <scope>NUCLEOTIDE SEQUENCE [LARGE SCALE GENOMIC DNA]</scope>
    <source>
        <strain evidence="3">ATCC 43989 / DSM 5975 / JCM 20966 / LMG 6465 / NBRC 14845 / NCIMB 13405 / ORS 571</strain>
    </source>
</reference>
<accession>A8HQ34</accession>
<evidence type="ECO:0000313" key="3">
    <source>
        <dbReference type="Proteomes" id="UP000000270"/>
    </source>
</evidence>
<reference evidence="2 3" key="1">
    <citation type="journal article" date="2007" name="Appl. Environ. Microbiol.">
        <title>Rhizobial factors required for stem nodule maturation and maintenance in Sesbania rostrata-Azorhizobium caulinodans ORS571 symbiosis.</title>
        <authorList>
            <person name="Suzuki S."/>
            <person name="Aono T."/>
            <person name="Lee KB."/>
            <person name="Suzuki T."/>
            <person name="Liu CT."/>
            <person name="Miwa H."/>
            <person name="Wakao S."/>
            <person name="Iki T."/>
            <person name="Oyaizu H."/>
        </authorList>
    </citation>
    <scope>NUCLEOTIDE SEQUENCE [LARGE SCALE GENOMIC DNA]</scope>
    <source>
        <strain evidence="3">ATCC 43989 / DSM 5975 / JCM 20966 / LMG 6465 / NBRC 14845 / NCIMB 13405 / ORS 571</strain>
    </source>
</reference>
<dbReference type="HOGENOM" id="CLU_007383_6_5_5"/>
<dbReference type="eggNOG" id="COG0702">
    <property type="taxonomic scope" value="Bacteria"/>
</dbReference>